<comment type="caution">
    <text evidence="2">The sequence shown here is derived from an EMBL/GenBank/DDBJ whole genome shotgun (WGS) entry which is preliminary data.</text>
</comment>
<sequence>MIFGPDPSVILLIGVLMLLAALALAGLSALLVALLFLRSRRHVLGHPWRYGILMLLALVFVGFGGLMVLEDQRISAQIEQDHQALNPRLEQDLQLGDFYFPAGSQVQLETLEPLDWQGRPQPHGLQSLKLAELAQPIEVRGLQVTAIDLMPGYYSSRLRLSQEQTLDGWRCAAGQWVSFNREQETMLQPDRWRFAQCELATAVRISGIDWPTGTRVMRSSRGWTLHAEDDEMLAVDGLRLAYLSLDLDVQRTPKRWDGLLAAPANVGEWHYPEGTQLRGSASGVLLFSPSGAGVARNERTGETVASGRSILQQRSDGTFLAIKANSEVGVLEWSVLSP</sequence>
<organism evidence="2 3">
    <name type="scientific">Pseudomonas spelaei</name>
    <dbReference type="NCBI Taxonomy" id="1055469"/>
    <lineage>
        <taxon>Bacteria</taxon>
        <taxon>Pseudomonadati</taxon>
        <taxon>Pseudomonadota</taxon>
        <taxon>Gammaproteobacteria</taxon>
        <taxon>Pseudomonadales</taxon>
        <taxon>Pseudomonadaceae</taxon>
        <taxon>Pseudomonas</taxon>
    </lineage>
</organism>
<dbReference type="Proteomes" id="UP000438196">
    <property type="component" value="Unassembled WGS sequence"/>
</dbReference>
<gene>
    <name evidence="2" type="ORF">GNF76_13415</name>
</gene>
<feature type="transmembrane region" description="Helical" evidence="1">
    <location>
        <begin position="12"/>
        <end position="36"/>
    </location>
</feature>
<keyword evidence="1" id="KW-0812">Transmembrane</keyword>
<dbReference type="OrthoDB" id="6674570at2"/>
<name>A0A6I3W539_9PSED</name>
<keyword evidence="1" id="KW-0472">Membrane</keyword>
<evidence type="ECO:0000313" key="2">
    <source>
        <dbReference type="EMBL" id="MUF05345.1"/>
    </source>
</evidence>
<evidence type="ECO:0000313" key="3">
    <source>
        <dbReference type="Proteomes" id="UP000438196"/>
    </source>
</evidence>
<accession>A0A6I3W539</accession>
<protein>
    <submittedName>
        <fullName evidence="2">Uncharacterized protein</fullName>
    </submittedName>
</protein>
<keyword evidence="3" id="KW-1185">Reference proteome</keyword>
<dbReference type="EMBL" id="WNNK01000010">
    <property type="protein sequence ID" value="MUF05345.1"/>
    <property type="molecule type" value="Genomic_DNA"/>
</dbReference>
<feature type="transmembrane region" description="Helical" evidence="1">
    <location>
        <begin position="48"/>
        <end position="69"/>
    </location>
</feature>
<keyword evidence="1" id="KW-1133">Transmembrane helix</keyword>
<dbReference type="RefSeq" id="WP_155583631.1">
    <property type="nucleotide sequence ID" value="NZ_JBHSTH010000003.1"/>
</dbReference>
<reference evidence="2 3" key="1">
    <citation type="submission" date="2019-11" db="EMBL/GenBank/DDBJ databases">
        <title>Pseudomonas karstica sp. nov. and Pseudomonas spelaei sp. nov. from karst caves.</title>
        <authorList>
            <person name="Zeman M."/>
        </authorList>
    </citation>
    <scope>NUCLEOTIDE SEQUENCE [LARGE SCALE GENOMIC DNA]</scope>
    <source>
        <strain evidence="2 3">CCM 7893</strain>
    </source>
</reference>
<proteinExistence type="predicted"/>
<dbReference type="AlphaFoldDB" id="A0A6I3W539"/>
<evidence type="ECO:0000256" key="1">
    <source>
        <dbReference type="SAM" id="Phobius"/>
    </source>
</evidence>